<dbReference type="NCBIfam" id="TIGR03023">
    <property type="entry name" value="WcaJ_sugtrans"/>
    <property type="match status" value="1"/>
</dbReference>
<dbReference type="Proteomes" id="UP000320300">
    <property type="component" value="Unassembled WGS sequence"/>
</dbReference>
<dbReference type="InterPro" id="IPR017475">
    <property type="entry name" value="EPS_sugar_tfrase"/>
</dbReference>
<evidence type="ECO:0000256" key="7">
    <source>
        <dbReference type="SAM" id="Phobius"/>
    </source>
</evidence>
<feature type="transmembrane region" description="Helical" evidence="7">
    <location>
        <begin position="277"/>
        <end position="299"/>
    </location>
</feature>
<keyword evidence="3 9" id="KW-0808">Transferase</keyword>
<dbReference type="Pfam" id="PF13727">
    <property type="entry name" value="CoA_binding_3"/>
    <property type="match status" value="1"/>
</dbReference>
<evidence type="ECO:0000313" key="9">
    <source>
        <dbReference type="EMBL" id="SMO55734.1"/>
    </source>
</evidence>
<keyword evidence="6 7" id="KW-0472">Membrane</keyword>
<evidence type="ECO:0000256" key="6">
    <source>
        <dbReference type="ARBA" id="ARBA00023136"/>
    </source>
</evidence>
<feature type="transmembrane region" description="Helical" evidence="7">
    <location>
        <begin position="47"/>
        <end position="67"/>
    </location>
</feature>
<dbReference type="EMBL" id="FXTN01000003">
    <property type="protein sequence ID" value="SMO55734.1"/>
    <property type="molecule type" value="Genomic_DNA"/>
</dbReference>
<evidence type="ECO:0000256" key="3">
    <source>
        <dbReference type="ARBA" id="ARBA00022679"/>
    </source>
</evidence>
<feature type="domain" description="Bacterial sugar transferase" evidence="8">
    <location>
        <begin position="272"/>
        <end position="456"/>
    </location>
</feature>
<organism evidence="9 10">
    <name type="scientific">Pedobacter westerhofensis</name>
    <dbReference type="NCBI Taxonomy" id="425512"/>
    <lineage>
        <taxon>Bacteria</taxon>
        <taxon>Pseudomonadati</taxon>
        <taxon>Bacteroidota</taxon>
        <taxon>Sphingobacteriia</taxon>
        <taxon>Sphingobacteriales</taxon>
        <taxon>Sphingobacteriaceae</taxon>
        <taxon>Pedobacter</taxon>
    </lineage>
</organism>
<comment type="similarity">
    <text evidence="2">Belongs to the bacterial sugar transferase family.</text>
</comment>
<protein>
    <submittedName>
        <fullName evidence="9">Undecaprenyl-phosphate galactose phosphotransferase/putative colanic acid biosysnthesis UDP-glucose lipid carrier transferase</fullName>
    </submittedName>
</protein>
<proteinExistence type="inferred from homology"/>
<evidence type="ECO:0000256" key="2">
    <source>
        <dbReference type="ARBA" id="ARBA00006464"/>
    </source>
</evidence>
<sequence>MQTRYLYLLRYSLPVIDLFMLNSVYILACYITCSAENSMYGELQSHYLVVCNLLWLINSFIFGLYSEYGAKRLERIYRATWKIAVTHLFFFTFYLFFSKYNEISRFFLLMFYGLLFIACILNRFLGTVFQYVLVKRFKITKCVAIIGNNYTAARLKQYLKSHSNISFYGFIGPHDDMISNAEGMLTRETIDQISKAVEAGVKDLYVCIPPERISDVKALKYETDKRLIRLKFIPDMGGALAAPYIMSYLGGEFPVITFRNEPLEHMSNRFKKRAFDILFSALVIIFVLSWLYPIIAIIIKLESRGPVLFKQLRSGRNDEPFWCYKFRSMGVNQYSDEKQASKNDVRITRSGRFLRKSSLDELPQFINVIQGRMSVVGPRPHMLKHTQEYRALIDKFMVRHFSKPGITGWAQVNGFRGETKETNAMEQRVEHDIHYVENWSLMWDIKIIFLTIINVIRGEDNAF</sequence>
<keyword evidence="4 7" id="KW-0812">Transmembrane</keyword>
<dbReference type="RefSeq" id="WP_142527501.1">
    <property type="nucleotide sequence ID" value="NZ_CBCSJO010000004.1"/>
</dbReference>
<name>A0A521C8Q7_9SPHI</name>
<feature type="transmembrane region" description="Helical" evidence="7">
    <location>
        <begin position="7"/>
        <end position="27"/>
    </location>
</feature>
<dbReference type="GO" id="GO:0016780">
    <property type="term" value="F:phosphotransferase activity, for other substituted phosphate groups"/>
    <property type="evidence" value="ECO:0007669"/>
    <property type="project" value="TreeGrafter"/>
</dbReference>
<dbReference type="GO" id="GO:0016020">
    <property type="term" value="C:membrane"/>
    <property type="evidence" value="ECO:0007669"/>
    <property type="project" value="UniProtKB-SubCell"/>
</dbReference>
<evidence type="ECO:0000313" key="10">
    <source>
        <dbReference type="Proteomes" id="UP000320300"/>
    </source>
</evidence>
<dbReference type="PANTHER" id="PTHR30576:SF0">
    <property type="entry name" value="UNDECAPRENYL-PHOSPHATE N-ACETYLGALACTOSAMINYL 1-PHOSPHATE TRANSFERASE-RELATED"/>
    <property type="match status" value="1"/>
</dbReference>
<dbReference type="NCBIfam" id="TIGR03025">
    <property type="entry name" value="EPS_sugtrans"/>
    <property type="match status" value="1"/>
</dbReference>
<feature type="transmembrane region" description="Helical" evidence="7">
    <location>
        <begin position="79"/>
        <end position="97"/>
    </location>
</feature>
<dbReference type="InterPro" id="IPR017473">
    <property type="entry name" value="Undecaprenyl-P_gluc_Ptfrase"/>
</dbReference>
<dbReference type="Pfam" id="PF02397">
    <property type="entry name" value="Bac_transf"/>
    <property type="match status" value="1"/>
</dbReference>
<comment type="subcellular location">
    <subcellularLocation>
        <location evidence="1">Membrane</location>
        <topology evidence="1">Multi-pass membrane protein</topology>
    </subcellularLocation>
</comment>
<dbReference type="OrthoDB" id="9808602at2"/>
<keyword evidence="10" id="KW-1185">Reference proteome</keyword>
<evidence type="ECO:0000259" key="8">
    <source>
        <dbReference type="Pfam" id="PF02397"/>
    </source>
</evidence>
<feature type="transmembrane region" description="Helical" evidence="7">
    <location>
        <begin position="109"/>
        <end position="133"/>
    </location>
</feature>
<evidence type="ECO:0000256" key="5">
    <source>
        <dbReference type="ARBA" id="ARBA00022989"/>
    </source>
</evidence>
<gene>
    <name evidence="9" type="ORF">SAMN06265348_103318</name>
</gene>
<evidence type="ECO:0000256" key="4">
    <source>
        <dbReference type="ARBA" id="ARBA00022692"/>
    </source>
</evidence>
<accession>A0A521C8Q7</accession>
<reference evidence="9 10" key="1">
    <citation type="submission" date="2017-05" db="EMBL/GenBank/DDBJ databases">
        <authorList>
            <person name="Varghese N."/>
            <person name="Submissions S."/>
        </authorList>
    </citation>
    <scope>NUCLEOTIDE SEQUENCE [LARGE SCALE GENOMIC DNA]</scope>
    <source>
        <strain evidence="9 10">DSM 19036</strain>
    </source>
</reference>
<keyword evidence="5 7" id="KW-1133">Transmembrane helix</keyword>
<dbReference type="InterPro" id="IPR003362">
    <property type="entry name" value="Bact_transf"/>
</dbReference>
<dbReference type="AlphaFoldDB" id="A0A521C8Q7"/>
<evidence type="ECO:0000256" key="1">
    <source>
        <dbReference type="ARBA" id="ARBA00004141"/>
    </source>
</evidence>
<dbReference type="PANTHER" id="PTHR30576">
    <property type="entry name" value="COLANIC BIOSYNTHESIS UDP-GLUCOSE LIPID CARRIER TRANSFERASE"/>
    <property type="match status" value="1"/>
</dbReference>